<dbReference type="InterPro" id="IPR001878">
    <property type="entry name" value="Znf_CCHC"/>
</dbReference>
<dbReference type="RefSeq" id="XP_028152833.1">
    <property type="nucleotide sequence ID" value="XM_028297032.1"/>
</dbReference>
<feature type="domain" description="CCHC-type" evidence="2">
    <location>
        <begin position="422"/>
        <end position="435"/>
    </location>
</feature>
<evidence type="ECO:0000313" key="3">
    <source>
        <dbReference type="EnsemblMetazoa" id="XP_028152833.1"/>
    </source>
</evidence>
<keyword evidence="4" id="KW-1185">Reference proteome</keyword>
<dbReference type="Gene3D" id="4.10.60.10">
    <property type="entry name" value="Zinc finger, CCHC-type"/>
    <property type="match status" value="1"/>
</dbReference>
<evidence type="ECO:0000259" key="2">
    <source>
        <dbReference type="PROSITE" id="PS50158"/>
    </source>
</evidence>
<organism evidence="5">
    <name type="scientific">Diabrotica virgifera virgifera</name>
    <name type="common">western corn rootworm</name>
    <dbReference type="NCBI Taxonomy" id="50390"/>
    <lineage>
        <taxon>Eukaryota</taxon>
        <taxon>Metazoa</taxon>
        <taxon>Ecdysozoa</taxon>
        <taxon>Arthropoda</taxon>
        <taxon>Hexapoda</taxon>
        <taxon>Insecta</taxon>
        <taxon>Pterygota</taxon>
        <taxon>Neoptera</taxon>
        <taxon>Endopterygota</taxon>
        <taxon>Coleoptera</taxon>
        <taxon>Polyphaga</taxon>
        <taxon>Cucujiformia</taxon>
        <taxon>Chrysomeloidea</taxon>
        <taxon>Chrysomelidae</taxon>
        <taxon>Galerucinae</taxon>
        <taxon>Diabroticina</taxon>
        <taxon>Diabroticites</taxon>
        <taxon>Diabrotica</taxon>
    </lineage>
</organism>
<dbReference type="OrthoDB" id="10053966at2759"/>
<dbReference type="InterPro" id="IPR036875">
    <property type="entry name" value="Znf_CCHC_sf"/>
</dbReference>
<reference evidence="3" key="2">
    <citation type="submission" date="2025-05" db="UniProtKB">
        <authorList>
            <consortium name="EnsemblMetazoa"/>
        </authorList>
    </citation>
    <scope>IDENTIFICATION</scope>
</reference>
<dbReference type="AlphaFoldDB" id="A0A6P7H575"/>
<dbReference type="SUPFAM" id="SSF57756">
    <property type="entry name" value="Retrovirus zinc finger-like domains"/>
    <property type="match status" value="1"/>
</dbReference>
<dbReference type="KEGG" id="dvv:114346260"/>
<dbReference type="PROSITE" id="PS50158">
    <property type="entry name" value="ZF_CCHC"/>
    <property type="match status" value="1"/>
</dbReference>
<proteinExistence type="predicted"/>
<dbReference type="Pfam" id="PF03732">
    <property type="entry name" value="Retrotrans_gag"/>
    <property type="match status" value="1"/>
</dbReference>
<reference evidence="5" key="1">
    <citation type="submission" date="2025-04" db="UniProtKB">
        <authorList>
            <consortium name="RefSeq"/>
        </authorList>
    </citation>
    <scope>IDENTIFICATION</scope>
    <source>
        <tissue evidence="5">Whole insect</tissue>
    </source>
</reference>
<dbReference type="EnsemblMetazoa" id="XM_028297032.1">
    <property type="protein sequence ID" value="XP_028152833.1"/>
    <property type="gene ID" value="LOC114346260"/>
</dbReference>
<accession>A0A6P7H575</accession>
<dbReference type="Proteomes" id="UP001652700">
    <property type="component" value="Unplaced"/>
</dbReference>
<gene>
    <name evidence="5" type="primary">LOC114346260</name>
</gene>
<keyword evidence="1" id="KW-0863">Zinc-finger</keyword>
<keyword evidence="1" id="KW-0479">Metal-binding</keyword>
<dbReference type="InParanoid" id="A0A6P7H575"/>
<sequence>MSRKMQINRLDKDELSYEVAIRVIAVGTVDEMRQRLARAIQLEKEGDSLNYPKYPFSFAEDLEYEEKKLKEIESMISDLTEAKLGTEAVKIQTKLSHVLGRIENMDSEVAEEMTKKSELVAVVLSSMDTFAVKRDALKSKPAQPPALSLVQAQIIQVNTFFQQGIANVPVSSSVVNLAQLGPSHSTARRILSSNMKSIPPYKWNLQKFTGDSRGMSINAFFEQVEELRQARNVTEQDMLDSGIDLFSGKANYFYKYCRERVTSWSELVSEFRTEYLSSSHTDDLFEEIRKRTQYSSESIGVYLAILLSYFGRLGCVASEEVKLSIILRNLHPFYQERLREPLHTFVAKLRSVCRNMEDRRDLINSYVEPTSSRRRNLIERDLDYVDVNLISSTDQEKSRFSSSTSSLAENRKDSPRTKEIVCFKCNQPGHKAIGCVAMTKKKCFKCNKEGFTVRTYPNCNRNQGNEQRRH</sequence>
<name>A0A6P7H575_DIAVI</name>
<protein>
    <submittedName>
        <fullName evidence="5">Uncharacterized protein LOC114346260</fullName>
    </submittedName>
</protein>
<dbReference type="InterPro" id="IPR005162">
    <property type="entry name" value="Retrotrans_gag_dom"/>
</dbReference>
<dbReference type="GeneID" id="114346260"/>
<keyword evidence="1" id="KW-0862">Zinc</keyword>
<evidence type="ECO:0000313" key="4">
    <source>
        <dbReference type="Proteomes" id="UP001652700"/>
    </source>
</evidence>
<dbReference type="GO" id="GO:0008270">
    <property type="term" value="F:zinc ion binding"/>
    <property type="evidence" value="ECO:0007669"/>
    <property type="project" value="UniProtKB-KW"/>
</dbReference>
<evidence type="ECO:0000256" key="1">
    <source>
        <dbReference type="PROSITE-ProRule" id="PRU00047"/>
    </source>
</evidence>
<dbReference type="GO" id="GO:0003676">
    <property type="term" value="F:nucleic acid binding"/>
    <property type="evidence" value="ECO:0007669"/>
    <property type="project" value="InterPro"/>
</dbReference>
<evidence type="ECO:0000313" key="5">
    <source>
        <dbReference type="RefSeq" id="XP_028152833.1"/>
    </source>
</evidence>